<dbReference type="InterPro" id="IPR042185">
    <property type="entry name" value="Serpin_sf_2"/>
</dbReference>
<protein>
    <submittedName>
        <fullName evidence="4">Serpin B4</fullName>
    </submittedName>
</protein>
<proteinExistence type="inferred from homology"/>
<dbReference type="SMART" id="SM00093">
    <property type="entry name" value="SERPIN"/>
    <property type="match status" value="1"/>
</dbReference>
<evidence type="ECO:0000259" key="3">
    <source>
        <dbReference type="SMART" id="SM00093"/>
    </source>
</evidence>
<dbReference type="AlphaFoldDB" id="A0A3N0Z1K2"/>
<comment type="caution">
    <text evidence="4">The sequence shown here is derived from an EMBL/GenBank/DDBJ whole genome shotgun (WGS) entry which is preliminary data.</text>
</comment>
<dbReference type="EMBL" id="RJVU01015592">
    <property type="protein sequence ID" value="ROL52415.1"/>
    <property type="molecule type" value="Genomic_DNA"/>
</dbReference>
<name>A0A3N0Z1K2_ANAGA</name>
<dbReference type="InterPro" id="IPR023796">
    <property type="entry name" value="Serpin_dom"/>
</dbReference>
<dbReference type="SUPFAM" id="SSF56574">
    <property type="entry name" value="Serpins"/>
    <property type="match status" value="1"/>
</dbReference>
<dbReference type="Gene3D" id="6.20.40.10">
    <property type="match status" value="1"/>
</dbReference>
<evidence type="ECO:0000256" key="1">
    <source>
        <dbReference type="ARBA" id="ARBA00009500"/>
    </source>
</evidence>
<accession>A0A3N0Z1K2</accession>
<dbReference type="Pfam" id="PF00079">
    <property type="entry name" value="Serpin"/>
    <property type="match status" value="1"/>
</dbReference>
<keyword evidence="5" id="KW-1185">Reference proteome</keyword>
<feature type="domain" description="Serpin" evidence="3">
    <location>
        <begin position="1"/>
        <end position="233"/>
    </location>
</feature>
<dbReference type="GO" id="GO:0004867">
    <property type="term" value="F:serine-type endopeptidase inhibitor activity"/>
    <property type="evidence" value="ECO:0007669"/>
    <property type="project" value="InterPro"/>
</dbReference>
<dbReference type="Proteomes" id="UP000281406">
    <property type="component" value="Unassembled WGS sequence"/>
</dbReference>
<dbReference type="PANTHER" id="PTHR11461">
    <property type="entry name" value="SERINE PROTEASE INHIBITOR, SERPIN"/>
    <property type="match status" value="1"/>
</dbReference>
<evidence type="ECO:0000313" key="5">
    <source>
        <dbReference type="Proteomes" id="UP000281406"/>
    </source>
</evidence>
<organism evidence="4 5">
    <name type="scientific">Anabarilius grahami</name>
    <name type="common">Kanglang fish</name>
    <name type="synonym">Barilius grahami</name>
    <dbReference type="NCBI Taxonomy" id="495550"/>
    <lineage>
        <taxon>Eukaryota</taxon>
        <taxon>Metazoa</taxon>
        <taxon>Chordata</taxon>
        <taxon>Craniata</taxon>
        <taxon>Vertebrata</taxon>
        <taxon>Euteleostomi</taxon>
        <taxon>Actinopterygii</taxon>
        <taxon>Neopterygii</taxon>
        <taxon>Teleostei</taxon>
        <taxon>Ostariophysi</taxon>
        <taxon>Cypriniformes</taxon>
        <taxon>Xenocyprididae</taxon>
        <taxon>Xenocypridinae</taxon>
        <taxon>Xenocypridinae incertae sedis</taxon>
        <taxon>Anabarilius</taxon>
    </lineage>
</organism>
<dbReference type="GO" id="GO:0005615">
    <property type="term" value="C:extracellular space"/>
    <property type="evidence" value="ECO:0007669"/>
    <property type="project" value="InterPro"/>
</dbReference>
<dbReference type="OrthoDB" id="671595at2759"/>
<reference evidence="4 5" key="1">
    <citation type="submission" date="2018-10" db="EMBL/GenBank/DDBJ databases">
        <title>Genome assembly for a Yunnan-Guizhou Plateau 3E fish, Anabarilius grahami (Regan), and its evolutionary and genetic applications.</title>
        <authorList>
            <person name="Jiang W."/>
        </authorList>
    </citation>
    <scope>NUCLEOTIDE SEQUENCE [LARGE SCALE GENOMIC DNA]</scope>
    <source>
        <strain evidence="4">AG-KIZ</strain>
        <tissue evidence="4">Muscle</tissue>
    </source>
</reference>
<evidence type="ECO:0000313" key="4">
    <source>
        <dbReference type="EMBL" id="ROL52415.1"/>
    </source>
</evidence>
<sequence>MGLFLLAEASAPPVPHTPMSAADRLIGLFQVGRSLERYVEEFVELAYLTNWSDARLNALFLEGLDESTIRFDEPDDYDKGVKWPMMIRNDDFYVGTIPHRQHDLTPEARILEIPYVKNDLSMLIILPNKSDGLQELVESITYEKLLEWTEPDNMILFKNLDVEIPIFKLQEKYDLEDSLEALGIIDLFSDKCDLSGMAPGLLKLSKVVHKSFVEVDETGTGAGGGIAGVVQMN</sequence>
<evidence type="ECO:0000256" key="2">
    <source>
        <dbReference type="RuleBase" id="RU000411"/>
    </source>
</evidence>
<gene>
    <name evidence="4" type="ORF">DPX16_6099</name>
</gene>
<dbReference type="Gene3D" id="2.30.39.10">
    <property type="entry name" value="Alpha-1-antitrypsin, domain 1"/>
    <property type="match status" value="1"/>
</dbReference>
<dbReference type="PANTHER" id="PTHR11461:SF211">
    <property type="entry name" value="GH10112P-RELATED"/>
    <property type="match status" value="1"/>
</dbReference>
<comment type="similarity">
    <text evidence="1 2">Belongs to the serpin family.</text>
</comment>
<dbReference type="InterPro" id="IPR036186">
    <property type="entry name" value="Serpin_sf"/>
</dbReference>
<dbReference type="InterPro" id="IPR000215">
    <property type="entry name" value="Serpin_fam"/>
</dbReference>